<dbReference type="GO" id="GO:0017004">
    <property type="term" value="P:cytochrome complex assembly"/>
    <property type="evidence" value="ECO:0007669"/>
    <property type="project" value="UniProtKB-KW"/>
</dbReference>
<dbReference type="Proteomes" id="UP000539642">
    <property type="component" value="Unassembled WGS sequence"/>
</dbReference>
<dbReference type="GO" id="GO:0016491">
    <property type="term" value="F:oxidoreductase activity"/>
    <property type="evidence" value="ECO:0007669"/>
    <property type="project" value="InterPro"/>
</dbReference>
<dbReference type="InterPro" id="IPR013740">
    <property type="entry name" value="Redoxin"/>
</dbReference>
<gene>
    <name evidence="5" type="ORF">HNQ81_002920</name>
</gene>
<keyword evidence="6" id="KW-1185">Reference proteome</keyword>
<keyword evidence="5" id="KW-0413">Isomerase</keyword>
<dbReference type="GO" id="GO:0030313">
    <property type="term" value="C:cell envelope"/>
    <property type="evidence" value="ECO:0007669"/>
    <property type="project" value="UniProtKB-SubCell"/>
</dbReference>
<dbReference type="InterPro" id="IPR013766">
    <property type="entry name" value="Thioredoxin_domain"/>
</dbReference>
<dbReference type="Pfam" id="PF08534">
    <property type="entry name" value="Redoxin"/>
    <property type="match status" value="1"/>
</dbReference>
<proteinExistence type="predicted"/>
<dbReference type="PROSITE" id="PS51352">
    <property type="entry name" value="THIOREDOXIN_2"/>
    <property type="match status" value="1"/>
</dbReference>
<comment type="caution">
    <text evidence="5">The sequence shown here is derived from an EMBL/GenBank/DDBJ whole genome shotgun (WGS) entry which is preliminary data.</text>
</comment>
<accession>A0A840V5Y8</accession>
<comment type="subcellular location">
    <subcellularLocation>
        <location evidence="1">Cell envelope</location>
    </subcellularLocation>
</comment>
<dbReference type="PANTHER" id="PTHR42852:SF17">
    <property type="entry name" value="THIOREDOXIN-LIKE PROTEIN HI_1115"/>
    <property type="match status" value="1"/>
</dbReference>
<dbReference type="CDD" id="cd02966">
    <property type="entry name" value="TlpA_like_family"/>
    <property type="match status" value="1"/>
</dbReference>
<evidence type="ECO:0000256" key="1">
    <source>
        <dbReference type="ARBA" id="ARBA00004196"/>
    </source>
</evidence>
<dbReference type="PROSITE" id="PS00194">
    <property type="entry name" value="THIOREDOXIN_1"/>
    <property type="match status" value="1"/>
</dbReference>
<dbReference type="Gene3D" id="3.40.30.10">
    <property type="entry name" value="Glutaredoxin"/>
    <property type="match status" value="1"/>
</dbReference>
<dbReference type="InterPro" id="IPR050553">
    <property type="entry name" value="Thioredoxin_ResA/DsbE_sf"/>
</dbReference>
<dbReference type="InterPro" id="IPR036249">
    <property type="entry name" value="Thioredoxin-like_sf"/>
</dbReference>
<feature type="domain" description="Thioredoxin" evidence="4">
    <location>
        <begin position="27"/>
        <end position="167"/>
    </location>
</feature>
<protein>
    <submittedName>
        <fullName evidence="5">Thiol-disulfide isomerase/thioredoxin</fullName>
    </submittedName>
</protein>
<sequence length="167" mass="17776">MKKILKTLVIIICAAVIGGSALVPAKVLASTKMPAFALEDVRDGQRIDSDSFEGKALLITFFATWCPPCLQEIPALVKLQNEFGPNGFSVVALSVDQGGRAEVAELVEQQAINYPVLMADAATAENFGGVYGIPVSFLVNKSGNVVKRYPGLVPHSVMAKDVQSLIE</sequence>
<evidence type="ECO:0000313" key="6">
    <source>
        <dbReference type="Proteomes" id="UP000539642"/>
    </source>
</evidence>
<evidence type="ECO:0000259" key="4">
    <source>
        <dbReference type="PROSITE" id="PS51352"/>
    </source>
</evidence>
<keyword evidence="2" id="KW-0201">Cytochrome c-type biogenesis</keyword>
<dbReference type="AlphaFoldDB" id="A0A840V5Y8"/>
<evidence type="ECO:0000313" key="5">
    <source>
        <dbReference type="EMBL" id="MBB5349169.1"/>
    </source>
</evidence>
<dbReference type="InterPro" id="IPR017937">
    <property type="entry name" value="Thioredoxin_CS"/>
</dbReference>
<dbReference type="EMBL" id="JACHEO010000020">
    <property type="protein sequence ID" value="MBB5349169.1"/>
    <property type="molecule type" value="Genomic_DNA"/>
</dbReference>
<dbReference type="GO" id="GO:0016853">
    <property type="term" value="F:isomerase activity"/>
    <property type="evidence" value="ECO:0007669"/>
    <property type="project" value="UniProtKB-KW"/>
</dbReference>
<name>A0A840V5Y8_9BACT</name>
<evidence type="ECO:0000256" key="2">
    <source>
        <dbReference type="ARBA" id="ARBA00022748"/>
    </source>
</evidence>
<dbReference type="RefSeq" id="WP_183351976.1">
    <property type="nucleotide sequence ID" value="NZ_JACHEO010000020.1"/>
</dbReference>
<organism evidence="5 6">
    <name type="scientific">Desulfoprunum benzoelyticum</name>
    <dbReference type="NCBI Taxonomy" id="1506996"/>
    <lineage>
        <taxon>Bacteria</taxon>
        <taxon>Pseudomonadati</taxon>
        <taxon>Thermodesulfobacteriota</taxon>
        <taxon>Desulfobulbia</taxon>
        <taxon>Desulfobulbales</taxon>
        <taxon>Desulfobulbaceae</taxon>
        <taxon>Desulfoprunum</taxon>
    </lineage>
</organism>
<dbReference type="PANTHER" id="PTHR42852">
    <property type="entry name" value="THIOL:DISULFIDE INTERCHANGE PROTEIN DSBE"/>
    <property type="match status" value="1"/>
</dbReference>
<keyword evidence="3" id="KW-0676">Redox-active center</keyword>
<dbReference type="SUPFAM" id="SSF52833">
    <property type="entry name" value="Thioredoxin-like"/>
    <property type="match status" value="1"/>
</dbReference>
<reference evidence="5 6" key="1">
    <citation type="submission" date="2020-08" db="EMBL/GenBank/DDBJ databases">
        <title>Genomic Encyclopedia of Type Strains, Phase IV (KMG-IV): sequencing the most valuable type-strain genomes for metagenomic binning, comparative biology and taxonomic classification.</title>
        <authorList>
            <person name="Goeker M."/>
        </authorList>
    </citation>
    <scope>NUCLEOTIDE SEQUENCE [LARGE SCALE GENOMIC DNA]</scope>
    <source>
        <strain evidence="5 6">DSM 28570</strain>
    </source>
</reference>
<evidence type="ECO:0000256" key="3">
    <source>
        <dbReference type="ARBA" id="ARBA00023284"/>
    </source>
</evidence>